<sequence>MNETTQGLGSIDRTSEVPYYLQLARLLEQSIDAGSYGPGDRLPGETELCTDYGLARSTVRETLRHLLDQGRIKLVPRRGAFVAERIDPGWRLQGTQGFFEVEVDQHHSVETRVLEATRCVLPDAAAAALELPPASAGFKLARVRSLDGKLALYSINYLLPEVEAVLRASEVITGVGSLNRTLQSAGYATVRARRTVEAVAADEVLATLLGVQTGHPLLLVTSVSWDRDNKPLDFYTSWLRNDIVKVTVEAQAA</sequence>
<gene>
    <name evidence="5" type="ordered locus">Lcho_0887</name>
</gene>
<evidence type="ECO:0000256" key="2">
    <source>
        <dbReference type="ARBA" id="ARBA00023125"/>
    </source>
</evidence>
<keyword evidence="1" id="KW-0805">Transcription regulation</keyword>
<dbReference type="SMART" id="SM00866">
    <property type="entry name" value="UTRA"/>
    <property type="match status" value="1"/>
</dbReference>
<dbReference type="EMBL" id="CP001013">
    <property type="protein sequence ID" value="ACB33159.1"/>
    <property type="molecule type" value="Genomic_DNA"/>
</dbReference>
<evidence type="ECO:0000256" key="3">
    <source>
        <dbReference type="ARBA" id="ARBA00023163"/>
    </source>
</evidence>
<evidence type="ECO:0000313" key="6">
    <source>
        <dbReference type="Proteomes" id="UP000001693"/>
    </source>
</evidence>
<dbReference type="SUPFAM" id="SSF46785">
    <property type="entry name" value="Winged helix' DNA-binding domain"/>
    <property type="match status" value="1"/>
</dbReference>
<accession>B1Y1X9</accession>
<dbReference type="CDD" id="cd07377">
    <property type="entry name" value="WHTH_GntR"/>
    <property type="match status" value="1"/>
</dbReference>
<dbReference type="PRINTS" id="PR00035">
    <property type="entry name" value="HTHGNTR"/>
</dbReference>
<dbReference type="Gene3D" id="1.10.10.10">
    <property type="entry name" value="Winged helix-like DNA-binding domain superfamily/Winged helix DNA-binding domain"/>
    <property type="match status" value="1"/>
</dbReference>
<dbReference type="PROSITE" id="PS50949">
    <property type="entry name" value="HTH_GNTR"/>
    <property type="match status" value="1"/>
</dbReference>
<dbReference type="PANTHER" id="PTHR44846">
    <property type="entry name" value="MANNOSYL-D-GLYCERATE TRANSPORT/METABOLISM SYSTEM REPRESSOR MNGR-RELATED"/>
    <property type="match status" value="1"/>
</dbReference>
<dbReference type="GO" id="GO:0003677">
    <property type="term" value="F:DNA binding"/>
    <property type="evidence" value="ECO:0007669"/>
    <property type="project" value="UniProtKB-KW"/>
</dbReference>
<dbReference type="InterPro" id="IPR028978">
    <property type="entry name" value="Chorismate_lyase_/UTRA_dom_sf"/>
</dbReference>
<dbReference type="InterPro" id="IPR050679">
    <property type="entry name" value="Bact_HTH_transcr_reg"/>
</dbReference>
<organism evidence="5 6">
    <name type="scientific">Leptothrix cholodnii (strain ATCC 51168 / LMG 8142 / SP-6)</name>
    <name type="common">Leptothrix discophora (strain SP-6)</name>
    <dbReference type="NCBI Taxonomy" id="395495"/>
    <lineage>
        <taxon>Bacteria</taxon>
        <taxon>Pseudomonadati</taxon>
        <taxon>Pseudomonadota</taxon>
        <taxon>Betaproteobacteria</taxon>
        <taxon>Burkholderiales</taxon>
        <taxon>Sphaerotilaceae</taxon>
        <taxon>Leptothrix</taxon>
    </lineage>
</organism>
<dbReference type="Proteomes" id="UP000001693">
    <property type="component" value="Chromosome"/>
</dbReference>
<dbReference type="InterPro" id="IPR036388">
    <property type="entry name" value="WH-like_DNA-bd_sf"/>
</dbReference>
<reference evidence="5 6" key="1">
    <citation type="submission" date="2008-03" db="EMBL/GenBank/DDBJ databases">
        <title>Complete sequence of Leptothrix cholodnii SP-6.</title>
        <authorList>
            <consortium name="US DOE Joint Genome Institute"/>
            <person name="Copeland A."/>
            <person name="Lucas S."/>
            <person name="Lapidus A."/>
            <person name="Glavina del Rio T."/>
            <person name="Dalin E."/>
            <person name="Tice H."/>
            <person name="Bruce D."/>
            <person name="Goodwin L."/>
            <person name="Pitluck S."/>
            <person name="Chertkov O."/>
            <person name="Brettin T."/>
            <person name="Detter J.C."/>
            <person name="Han C."/>
            <person name="Kuske C.R."/>
            <person name="Schmutz J."/>
            <person name="Larimer F."/>
            <person name="Land M."/>
            <person name="Hauser L."/>
            <person name="Kyrpides N."/>
            <person name="Lykidis A."/>
            <person name="Emerson D."/>
            <person name="Richardson P."/>
        </authorList>
    </citation>
    <scope>NUCLEOTIDE SEQUENCE [LARGE SCALE GENOMIC DNA]</scope>
    <source>
        <strain evidence="6">ATCC 51168 / LMG 8142 / SP-6</strain>
    </source>
</reference>
<dbReference type="InterPro" id="IPR036390">
    <property type="entry name" value="WH_DNA-bd_sf"/>
</dbReference>
<dbReference type="GO" id="GO:0045892">
    <property type="term" value="P:negative regulation of DNA-templated transcription"/>
    <property type="evidence" value="ECO:0007669"/>
    <property type="project" value="TreeGrafter"/>
</dbReference>
<evidence type="ECO:0000259" key="4">
    <source>
        <dbReference type="PROSITE" id="PS50949"/>
    </source>
</evidence>
<evidence type="ECO:0000313" key="5">
    <source>
        <dbReference type="EMBL" id="ACB33159.1"/>
    </source>
</evidence>
<evidence type="ECO:0000256" key="1">
    <source>
        <dbReference type="ARBA" id="ARBA00023015"/>
    </source>
</evidence>
<name>B1Y1X9_LEPCP</name>
<feature type="domain" description="HTH gntR-type" evidence="4">
    <location>
        <begin position="17"/>
        <end position="85"/>
    </location>
</feature>
<keyword evidence="2" id="KW-0238">DNA-binding</keyword>
<dbReference type="SMART" id="SM00345">
    <property type="entry name" value="HTH_GNTR"/>
    <property type="match status" value="1"/>
</dbReference>
<dbReference type="eggNOG" id="COG2188">
    <property type="taxonomic scope" value="Bacteria"/>
</dbReference>
<dbReference type="Pfam" id="PF00392">
    <property type="entry name" value="GntR"/>
    <property type="match status" value="1"/>
</dbReference>
<dbReference type="SUPFAM" id="SSF64288">
    <property type="entry name" value="Chorismate lyase-like"/>
    <property type="match status" value="1"/>
</dbReference>
<dbReference type="AlphaFoldDB" id="B1Y1X9"/>
<dbReference type="InterPro" id="IPR000524">
    <property type="entry name" value="Tscrpt_reg_HTH_GntR"/>
</dbReference>
<protein>
    <submittedName>
        <fullName evidence="5">Transcriptional regulator, GntR family</fullName>
    </submittedName>
</protein>
<proteinExistence type="predicted"/>
<dbReference type="PANTHER" id="PTHR44846:SF1">
    <property type="entry name" value="MANNOSYL-D-GLYCERATE TRANSPORT_METABOLISM SYSTEM REPRESSOR MNGR-RELATED"/>
    <property type="match status" value="1"/>
</dbReference>
<dbReference type="STRING" id="395495.Lcho_0887"/>
<dbReference type="InterPro" id="IPR011663">
    <property type="entry name" value="UTRA"/>
</dbReference>
<dbReference type="RefSeq" id="WP_012345921.1">
    <property type="nucleotide sequence ID" value="NC_010524.1"/>
</dbReference>
<keyword evidence="6" id="KW-1185">Reference proteome</keyword>
<dbReference type="Gene3D" id="3.40.1410.10">
    <property type="entry name" value="Chorismate lyase-like"/>
    <property type="match status" value="1"/>
</dbReference>
<dbReference type="KEGG" id="lch:Lcho_0887"/>
<dbReference type="GO" id="GO:0003700">
    <property type="term" value="F:DNA-binding transcription factor activity"/>
    <property type="evidence" value="ECO:0007669"/>
    <property type="project" value="InterPro"/>
</dbReference>
<dbReference type="Pfam" id="PF07702">
    <property type="entry name" value="UTRA"/>
    <property type="match status" value="1"/>
</dbReference>
<dbReference type="HOGENOM" id="CLU_063236_4_2_4"/>
<keyword evidence="3" id="KW-0804">Transcription</keyword>